<evidence type="ECO:0000313" key="3">
    <source>
        <dbReference type="Proteomes" id="UP001371305"/>
    </source>
</evidence>
<proteinExistence type="predicted"/>
<evidence type="ECO:0000313" key="2">
    <source>
        <dbReference type="EMBL" id="MEK7951619.1"/>
    </source>
</evidence>
<accession>A0ABU9AXA8</accession>
<evidence type="ECO:0008006" key="4">
    <source>
        <dbReference type="Google" id="ProtNLM"/>
    </source>
</evidence>
<dbReference type="Proteomes" id="UP001371305">
    <property type="component" value="Unassembled WGS sequence"/>
</dbReference>
<gene>
    <name evidence="2" type="ORF">WKV53_13970</name>
</gene>
<evidence type="ECO:0000256" key="1">
    <source>
        <dbReference type="SAM" id="Phobius"/>
    </source>
</evidence>
<keyword evidence="3" id="KW-1185">Reference proteome</keyword>
<organism evidence="2 3">
    <name type="scientific">Luteolibacter soli</name>
    <dbReference type="NCBI Taxonomy" id="3135280"/>
    <lineage>
        <taxon>Bacteria</taxon>
        <taxon>Pseudomonadati</taxon>
        <taxon>Verrucomicrobiota</taxon>
        <taxon>Verrucomicrobiia</taxon>
        <taxon>Verrucomicrobiales</taxon>
        <taxon>Verrucomicrobiaceae</taxon>
        <taxon>Luteolibacter</taxon>
    </lineage>
</organism>
<name>A0ABU9AXA8_9BACT</name>
<dbReference type="EMBL" id="JBBUKT010000005">
    <property type="protein sequence ID" value="MEK7951619.1"/>
    <property type="molecule type" value="Genomic_DNA"/>
</dbReference>
<comment type="caution">
    <text evidence="2">The sequence shown here is derived from an EMBL/GenBank/DDBJ whole genome shotgun (WGS) entry which is preliminary data.</text>
</comment>
<sequence>MPPRPIHRWKSLWLGLIILLFLTWAWARSRTHADGVIIQLYSLTWTGVESADGYAMWNTITYRPGSPYTGPPGRFHTIAVSRKQAGDWFKPPIKIENRDLQPPQPTFTSHGIALWLITLLYLLTWLSFLAWRWQRIRKASHPQPT</sequence>
<keyword evidence="1" id="KW-0472">Membrane</keyword>
<protein>
    <recommendedName>
        <fullName evidence="4">DUF3592 domain-containing protein</fullName>
    </recommendedName>
</protein>
<reference evidence="2 3" key="1">
    <citation type="submission" date="2024-04" db="EMBL/GenBank/DDBJ databases">
        <title>Luteolibacter sp. isolated from soil.</title>
        <authorList>
            <person name="An J."/>
        </authorList>
    </citation>
    <scope>NUCLEOTIDE SEQUENCE [LARGE SCALE GENOMIC DNA]</scope>
    <source>
        <strain evidence="2 3">Y139</strain>
    </source>
</reference>
<keyword evidence="1" id="KW-0812">Transmembrane</keyword>
<feature type="transmembrane region" description="Helical" evidence="1">
    <location>
        <begin position="112"/>
        <end position="131"/>
    </location>
</feature>
<keyword evidence="1" id="KW-1133">Transmembrane helix</keyword>
<dbReference type="RefSeq" id="WP_341405258.1">
    <property type="nucleotide sequence ID" value="NZ_JBBUKT010000005.1"/>
</dbReference>